<dbReference type="GO" id="GO:0016788">
    <property type="term" value="F:hydrolase activity, acting on ester bonds"/>
    <property type="evidence" value="ECO:0007669"/>
    <property type="project" value="InterPro"/>
</dbReference>
<evidence type="ECO:0008006" key="5">
    <source>
        <dbReference type="Google" id="ProtNLM"/>
    </source>
</evidence>
<dbReference type="GO" id="GO:0005576">
    <property type="term" value="C:extracellular region"/>
    <property type="evidence" value="ECO:0000318"/>
    <property type="project" value="GO_Central"/>
</dbReference>
<comment type="caution">
    <text evidence="3">The sequence shown here is derived from an EMBL/GenBank/DDBJ whole genome shotgun (WGS) entry which is preliminary data.</text>
</comment>
<dbReference type="Gene3D" id="3.40.50.1110">
    <property type="entry name" value="SGNH hydrolase"/>
    <property type="match status" value="1"/>
</dbReference>
<dbReference type="SUPFAM" id="SSF52266">
    <property type="entry name" value="SGNH hydrolase"/>
    <property type="match status" value="1"/>
</dbReference>
<organism evidence="3 4">
    <name type="scientific">Capsicum annuum</name>
    <name type="common">Capsicum pepper</name>
    <dbReference type="NCBI Taxonomy" id="4072"/>
    <lineage>
        <taxon>Eukaryota</taxon>
        <taxon>Viridiplantae</taxon>
        <taxon>Streptophyta</taxon>
        <taxon>Embryophyta</taxon>
        <taxon>Tracheophyta</taxon>
        <taxon>Spermatophyta</taxon>
        <taxon>Magnoliopsida</taxon>
        <taxon>eudicotyledons</taxon>
        <taxon>Gunneridae</taxon>
        <taxon>Pentapetalae</taxon>
        <taxon>asterids</taxon>
        <taxon>lamiids</taxon>
        <taxon>Solanales</taxon>
        <taxon>Solanaceae</taxon>
        <taxon>Solanoideae</taxon>
        <taxon>Capsiceae</taxon>
        <taxon>Capsicum</taxon>
    </lineage>
</organism>
<gene>
    <name evidence="3" type="ORF">T459_13419</name>
</gene>
<proteinExistence type="inferred from homology"/>
<dbReference type="CDD" id="cd01837">
    <property type="entry name" value="SGNH_plant_lipase_like"/>
    <property type="match status" value="1"/>
</dbReference>
<dbReference type="Pfam" id="PF00657">
    <property type="entry name" value="Lipase_GDSL"/>
    <property type="match status" value="1"/>
</dbReference>
<keyword evidence="2" id="KW-0472">Membrane</keyword>
<evidence type="ECO:0000313" key="4">
    <source>
        <dbReference type="Proteomes" id="UP000222542"/>
    </source>
</evidence>
<sequence>MSSCIVFLVHRIIMTLLYVVFIMFFITSCEAKLQIPKDVNITAIFAFGDSIVDQGNNNNLLTLAKCNYLPYGKDFMGGKPTGRFSNAKTPADMLVEDFGIKKLMPAYLDPNLNVEDLKTGVSFASGASGFDLLTSITAAALPLSVQLALFQQYIWKMKGLIGEEETNKIVKKSLYIVVAGSDDLCNTYYMLKIPRKIQYNVDSYTNLMVDGASNFVSDLYNMGARRIWIFGLPPIGCLPSQRMRAGGLLKICVGEYNRAALMTNAKLASKIDSLSGKLPQSELLYINIYDPLLDLIVNRDKYGFEEAKSGCCEGRNQFLLCSNSTGTCENDAKYLFWDGYHLTEKGYRVLLDQIFNK</sequence>
<evidence type="ECO:0000256" key="1">
    <source>
        <dbReference type="ARBA" id="ARBA00008668"/>
    </source>
</evidence>
<dbReference type="OMA" id="FITSCEA"/>
<name>A0A2G2ZSL8_CAPAN</name>
<accession>A0A2G2ZSL8</accession>
<keyword evidence="4" id="KW-1185">Reference proteome</keyword>
<evidence type="ECO:0000313" key="3">
    <source>
        <dbReference type="EMBL" id="PHT84976.1"/>
    </source>
</evidence>
<dbReference type="InterPro" id="IPR050592">
    <property type="entry name" value="GDSL_lipolytic_enzyme"/>
</dbReference>
<comment type="similarity">
    <text evidence="1">Belongs to the 'GDSL' lipolytic enzyme family.</text>
</comment>
<reference evidence="3 4" key="1">
    <citation type="journal article" date="2014" name="Nat. Genet.">
        <title>Genome sequence of the hot pepper provides insights into the evolution of pungency in Capsicum species.</title>
        <authorList>
            <person name="Kim S."/>
            <person name="Park M."/>
            <person name="Yeom S.I."/>
            <person name="Kim Y.M."/>
            <person name="Lee J.M."/>
            <person name="Lee H.A."/>
            <person name="Seo E."/>
            <person name="Choi J."/>
            <person name="Cheong K."/>
            <person name="Kim K.T."/>
            <person name="Jung K."/>
            <person name="Lee G.W."/>
            <person name="Oh S.K."/>
            <person name="Bae C."/>
            <person name="Kim S.B."/>
            <person name="Lee H.Y."/>
            <person name="Kim S.Y."/>
            <person name="Kim M.S."/>
            <person name="Kang B.C."/>
            <person name="Jo Y.D."/>
            <person name="Yang H.B."/>
            <person name="Jeong H.J."/>
            <person name="Kang W.H."/>
            <person name="Kwon J.K."/>
            <person name="Shin C."/>
            <person name="Lim J.Y."/>
            <person name="Park J.H."/>
            <person name="Huh J.H."/>
            <person name="Kim J.S."/>
            <person name="Kim B.D."/>
            <person name="Cohen O."/>
            <person name="Paran I."/>
            <person name="Suh M.C."/>
            <person name="Lee S.B."/>
            <person name="Kim Y.K."/>
            <person name="Shin Y."/>
            <person name="Noh S.J."/>
            <person name="Park J."/>
            <person name="Seo Y.S."/>
            <person name="Kwon S.Y."/>
            <person name="Kim H.A."/>
            <person name="Park J.M."/>
            <person name="Kim H.J."/>
            <person name="Choi S.B."/>
            <person name="Bosland P.W."/>
            <person name="Reeves G."/>
            <person name="Jo S.H."/>
            <person name="Lee B.W."/>
            <person name="Cho H.T."/>
            <person name="Choi H.S."/>
            <person name="Lee M.S."/>
            <person name="Yu Y."/>
            <person name="Do Choi Y."/>
            <person name="Park B.S."/>
            <person name="van Deynze A."/>
            <person name="Ashrafi H."/>
            <person name="Hill T."/>
            <person name="Kim W.T."/>
            <person name="Pai H.S."/>
            <person name="Ahn H.K."/>
            <person name="Yeam I."/>
            <person name="Giovannoni J.J."/>
            <person name="Rose J.K."/>
            <person name="Sorensen I."/>
            <person name="Lee S.J."/>
            <person name="Kim R.W."/>
            <person name="Choi I.Y."/>
            <person name="Choi B.S."/>
            <person name="Lim J.S."/>
            <person name="Lee Y.H."/>
            <person name="Choi D."/>
        </authorList>
    </citation>
    <scope>NUCLEOTIDE SEQUENCE [LARGE SCALE GENOMIC DNA]</scope>
    <source>
        <strain evidence="4">cv. CM334</strain>
    </source>
</reference>
<reference evidence="3 4" key="2">
    <citation type="journal article" date="2017" name="Genome Biol.">
        <title>New reference genome sequences of hot pepper reveal the massive evolution of plant disease-resistance genes by retroduplication.</title>
        <authorList>
            <person name="Kim S."/>
            <person name="Park J."/>
            <person name="Yeom S.I."/>
            <person name="Kim Y.M."/>
            <person name="Seo E."/>
            <person name="Kim K.T."/>
            <person name="Kim M.S."/>
            <person name="Lee J.M."/>
            <person name="Cheong K."/>
            <person name="Shin H.S."/>
            <person name="Kim S.B."/>
            <person name="Han K."/>
            <person name="Lee J."/>
            <person name="Park M."/>
            <person name="Lee H.A."/>
            <person name="Lee H.Y."/>
            <person name="Lee Y."/>
            <person name="Oh S."/>
            <person name="Lee J.H."/>
            <person name="Choi E."/>
            <person name="Choi E."/>
            <person name="Lee S.E."/>
            <person name="Jeon J."/>
            <person name="Kim H."/>
            <person name="Choi G."/>
            <person name="Song H."/>
            <person name="Lee J."/>
            <person name="Lee S.C."/>
            <person name="Kwon J.K."/>
            <person name="Lee H.Y."/>
            <person name="Koo N."/>
            <person name="Hong Y."/>
            <person name="Kim R.W."/>
            <person name="Kang W.H."/>
            <person name="Huh J.H."/>
            <person name="Kang B.C."/>
            <person name="Yang T.J."/>
            <person name="Lee Y.H."/>
            <person name="Bennetzen J.L."/>
            <person name="Choi D."/>
        </authorList>
    </citation>
    <scope>NUCLEOTIDE SEQUENCE [LARGE SCALE GENOMIC DNA]</scope>
    <source>
        <strain evidence="4">cv. CM334</strain>
    </source>
</reference>
<evidence type="ECO:0000256" key="2">
    <source>
        <dbReference type="SAM" id="Phobius"/>
    </source>
</evidence>
<dbReference type="InterPro" id="IPR001087">
    <property type="entry name" value="GDSL"/>
</dbReference>
<dbReference type="PANTHER" id="PTHR45642">
    <property type="entry name" value="GDSL ESTERASE/LIPASE EXL3"/>
    <property type="match status" value="1"/>
</dbReference>
<keyword evidence="2" id="KW-0812">Transmembrane</keyword>
<feature type="transmembrane region" description="Helical" evidence="2">
    <location>
        <begin position="7"/>
        <end position="26"/>
    </location>
</feature>
<dbReference type="FunFam" id="3.40.50.1110:FF:000003">
    <property type="entry name" value="GDSL esterase/lipase APG"/>
    <property type="match status" value="1"/>
</dbReference>
<keyword evidence="2" id="KW-1133">Transmembrane helix</keyword>
<dbReference type="PANTHER" id="PTHR45642:SF58">
    <property type="entry name" value="GDSL ESTERASE_LIPASE EXL3-LIKE"/>
    <property type="match status" value="1"/>
</dbReference>
<dbReference type="AlphaFoldDB" id="A0A2G2ZSL8"/>
<dbReference type="EMBL" id="AYRZ02000004">
    <property type="protein sequence ID" value="PHT84976.1"/>
    <property type="molecule type" value="Genomic_DNA"/>
</dbReference>
<dbReference type="InterPro" id="IPR035669">
    <property type="entry name" value="SGNH_plant_lipase-like"/>
</dbReference>
<dbReference type="InterPro" id="IPR036514">
    <property type="entry name" value="SGNH_hydro_sf"/>
</dbReference>
<protein>
    <recommendedName>
        <fullName evidence="5">GDSL esterase/lipase EXL3-like</fullName>
    </recommendedName>
</protein>
<dbReference type="Gramene" id="PHT84976">
    <property type="protein sequence ID" value="PHT84976"/>
    <property type="gene ID" value="T459_13419"/>
</dbReference>
<dbReference type="Proteomes" id="UP000222542">
    <property type="component" value="Unassembled WGS sequence"/>
</dbReference>